<feature type="transmembrane region" description="Helical" evidence="7">
    <location>
        <begin position="111"/>
        <end position="128"/>
    </location>
</feature>
<dbReference type="PATRIC" id="fig|2209.54.peg.2148"/>
<feature type="non-terminal residue" evidence="8">
    <location>
        <position position="182"/>
    </location>
</feature>
<comment type="caution">
    <text evidence="8">The sequence shown here is derived from an EMBL/GenBank/DDBJ whole genome shotgun (WGS) entry which is preliminary data.</text>
</comment>
<evidence type="ECO:0000256" key="1">
    <source>
        <dbReference type="ARBA" id="ARBA00004127"/>
    </source>
</evidence>
<feature type="transmembrane region" description="Helical" evidence="7">
    <location>
        <begin position="53"/>
        <end position="71"/>
    </location>
</feature>
<feature type="transmembrane region" description="Helical" evidence="7">
    <location>
        <begin position="148"/>
        <end position="169"/>
    </location>
</feature>
<evidence type="ECO:0008006" key="10">
    <source>
        <dbReference type="Google" id="ProtNLM"/>
    </source>
</evidence>
<reference evidence="8 9" key="1">
    <citation type="journal article" date="2015" name="ISME J.">
        <title>Genomic and phenotypic differentiation among Methanosarcina mazei populations from Columbia River sediment.</title>
        <authorList>
            <person name="Youngblut N.D."/>
            <person name="Wirth J.S."/>
            <person name="Henriksen J.R."/>
            <person name="Smith M."/>
            <person name="Simon H."/>
            <person name="Metcalf W.W."/>
            <person name="Whitaker R.J."/>
        </authorList>
    </citation>
    <scope>NUCLEOTIDE SEQUENCE [LARGE SCALE GENOMIC DNA]</scope>
    <source>
        <strain evidence="8 9">1.H.A.2.7</strain>
    </source>
</reference>
<dbReference type="RefSeq" id="WP_048042389.1">
    <property type="nucleotide sequence ID" value="NZ_JJQO01000098.1"/>
</dbReference>
<dbReference type="EMBL" id="JJQO01000098">
    <property type="protein sequence ID" value="KKH66649.1"/>
    <property type="molecule type" value="Genomic_DNA"/>
</dbReference>
<keyword evidence="3" id="KW-0813">Transport</keyword>
<evidence type="ECO:0000313" key="8">
    <source>
        <dbReference type="EMBL" id="KKH66649.1"/>
    </source>
</evidence>
<sequence length="182" mass="18697">AGASTFATMAYVLAVVPSMLSAAGAPSGASLTIMILLIFGTTVAMGLYSNRPFVLAPGMGSVAIFSVTMIQGEGIPWEIASGMILISGIVFVIISYAGVREFVVKLISPSIKASISAGIGLFICLLGFKNVGIIVANANKNVLGFGDLTQPVVILATFGFIVLMILDALKVRGSIILGIVIT</sequence>
<organism evidence="8 9">
    <name type="scientific">Methanosarcina mazei</name>
    <name type="common">Methanosarcina frisia</name>
    <dbReference type="NCBI Taxonomy" id="2209"/>
    <lineage>
        <taxon>Archaea</taxon>
        <taxon>Methanobacteriati</taxon>
        <taxon>Methanobacteriota</taxon>
        <taxon>Stenosarchaea group</taxon>
        <taxon>Methanomicrobia</taxon>
        <taxon>Methanosarcinales</taxon>
        <taxon>Methanosarcinaceae</taxon>
        <taxon>Methanosarcina</taxon>
    </lineage>
</organism>
<evidence type="ECO:0000256" key="4">
    <source>
        <dbReference type="ARBA" id="ARBA00022692"/>
    </source>
</evidence>
<feature type="transmembrane region" description="Helical" evidence="7">
    <location>
        <begin position="77"/>
        <end position="99"/>
    </location>
</feature>
<evidence type="ECO:0000256" key="6">
    <source>
        <dbReference type="ARBA" id="ARBA00023136"/>
    </source>
</evidence>
<dbReference type="GO" id="GO:0012505">
    <property type="term" value="C:endomembrane system"/>
    <property type="evidence" value="ECO:0007669"/>
    <property type="project" value="UniProtKB-SubCell"/>
</dbReference>
<evidence type="ECO:0000256" key="5">
    <source>
        <dbReference type="ARBA" id="ARBA00022989"/>
    </source>
</evidence>
<dbReference type="PANTHER" id="PTHR43337">
    <property type="entry name" value="XANTHINE/URACIL PERMEASE C887.17-RELATED"/>
    <property type="match status" value="1"/>
</dbReference>
<dbReference type="InterPro" id="IPR006043">
    <property type="entry name" value="NCS2"/>
</dbReference>
<feature type="non-terminal residue" evidence="8">
    <location>
        <position position="1"/>
    </location>
</feature>
<dbReference type="Pfam" id="PF00860">
    <property type="entry name" value="Xan_ur_permease"/>
    <property type="match status" value="1"/>
</dbReference>
<evidence type="ECO:0000256" key="7">
    <source>
        <dbReference type="SAM" id="Phobius"/>
    </source>
</evidence>
<dbReference type="InterPro" id="IPR045018">
    <property type="entry name" value="Azg-like"/>
</dbReference>
<proteinExistence type="inferred from homology"/>
<protein>
    <recommendedName>
        <fullName evidence="10">Guanine permease</fullName>
    </recommendedName>
</protein>
<dbReference type="GO" id="GO:0005345">
    <property type="term" value="F:purine nucleobase transmembrane transporter activity"/>
    <property type="evidence" value="ECO:0007669"/>
    <property type="project" value="TreeGrafter"/>
</dbReference>
<name>A0A0F8S0A1_METMZ</name>
<feature type="transmembrane region" description="Helical" evidence="7">
    <location>
        <begin position="32"/>
        <end position="48"/>
    </location>
</feature>
<dbReference type="Proteomes" id="UP000034692">
    <property type="component" value="Unassembled WGS sequence"/>
</dbReference>
<dbReference type="AlphaFoldDB" id="A0A0F8S0A1"/>
<accession>A0A0F8S0A1</accession>
<evidence type="ECO:0000256" key="3">
    <source>
        <dbReference type="ARBA" id="ARBA00022448"/>
    </source>
</evidence>
<keyword evidence="6 7" id="KW-0472">Membrane</keyword>
<comment type="subcellular location">
    <subcellularLocation>
        <location evidence="1">Endomembrane system</location>
        <topology evidence="1">Multi-pass membrane protein</topology>
    </subcellularLocation>
</comment>
<evidence type="ECO:0000256" key="2">
    <source>
        <dbReference type="ARBA" id="ARBA00005697"/>
    </source>
</evidence>
<dbReference type="PANTHER" id="PTHR43337:SF1">
    <property type="entry name" value="XANTHINE_URACIL PERMEASE C887.17-RELATED"/>
    <property type="match status" value="1"/>
</dbReference>
<keyword evidence="4 7" id="KW-0812">Transmembrane</keyword>
<dbReference type="GO" id="GO:0005886">
    <property type="term" value="C:plasma membrane"/>
    <property type="evidence" value="ECO:0007669"/>
    <property type="project" value="TreeGrafter"/>
</dbReference>
<keyword evidence="5 7" id="KW-1133">Transmembrane helix</keyword>
<gene>
    <name evidence="8" type="ORF">DU75_10035</name>
</gene>
<evidence type="ECO:0000313" key="9">
    <source>
        <dbReference type="Proteomes" id="UP000034692"/>
    </source>
</evidence>
<comment type="similarity">
    <text evidence="2">Belongs to the nucleobase:cation symporter-2 (NCS2) (TC 2.A.40) family. Azg-like subfamily.</text>
</comment>